<feature type="region of interest" description="Disordered" evidence="1">
    <location>
        <begin position="1"/>
        <end position="162"/>
    </location>
</feature>
<feature type="compositionally biased region" description="Low complexity" evidence="1">
    <location>
        <begin position="529"/>
        <end position="553"/>
    </location>
</feature>
<feature type="compositionally biased region" description="Polar residues" evidence="1">
    <location>
        <begin position="9"/>
        <end position="19"/>
    </location>
</feature>
<feature type="compositionally biased region" description="Polar residues" evidence="1">
    <location>
        <begin position="425"/>
        <end position="441"/>
    </location>
</feature>
<gene>
    <name evidence="2" type="primary">FSCB</name>
    <name evidence="2" type="ORF">Y1Q_0019980</name>
</gene>
<feature type="region of interest" description="Disordered" evidence="1">
    <location>
        <begin position="197"/>
        <end position="648"/>
    </location>
</feature>
<feature type="compositionally biased region" description="Polar residues" evidence="1">
    <location>
        <begin position="554"/>
        <end position="648"/>
    </location>
</feature>
<dbReference type="EMBL" id="AKHW03000474">
    <property type="protein sequence ID" value="KYO47273.1"/>
    <property type="molecule type" value="Genomic_DNA"/>
</dbReference>
<feature type="compositionally biased region" description="Basic and acidic residues" evidence="1">
    <location>
        <begin position="329"/>
        <end position="350"/>
    </location>
</feature>
<evidence type="ECO:0000313" key="2">
    <source>
        <dbReference type="EMBL" id="KYO47273.1"/>
    </source>
</evidence>
<feature type="compositionally biased region" description="Basic and acidic residues" evidence="1">
    <location>
        <begin position="508"/>
        <end position="526"/>
    </location>
</feature>
<dbReference type="AlphaFoldDB" id="A0A151PDZ5"/>
<protein>
    <submittedName>
        <fullName evidence="2">Fibrous sheath CABYR-binding protein</fullName>
    </submittedName>
</protein>
<feature type="region of interest" description="Disordered" evidence="1">
    <location>
        <begin position="721"/>
        <end position="765"/>
    </location>
</feature>
<dbReference type="Proteomes" id="UP000050525">
    <property type="component" value="Unassembled WGS sequence"/>
</dbReference>
<keyword evidence="3" id="KW-1185">Reference proteome</keyword>
<feature type="compositionally biased region" description="Polar residues" evidence="1">
    <location>
        <begin position="202"/>
        <end position="213"/>
    </location>
</feature>
<name>A0A151PDZ5_ALLMI</name>
<feature type="compositionally biased region" description="Acidic residues" evidence="1">
    <location>
        <begin position="20"/>
        <end position="30"/>
    </location>
</feature>
<accession>A0A151PDZ5</accession>
<feature type="region of interest" description="Disordered" evidence="1">
    <location>
        <begin position="797"/>
        <end position="898"/>
    </location>
</feature>
<proteinExistence type="predicted"/>
<feature type="compositionally biased region" description="Polar residues" evidence="1">
    <location>
        <begin position="234"/>
        <end position="286"/>
    </location>
</feature>
<feature type="compositionally biased region" description="Acidic residues" evidence="1">
    <location>
        <begin position="875"/>
        <end position="887"/>
    </location>
</feature>
<feature type="compositionally biased region" description="Basic and acidic residues" evidence="1">
    <location>
        <begin position="825"/>
        <end position="834"/>
    </location>
</feature>
<evidence type="ECO:0000256" key="1">
    <source>
        <dbReference type="SAM" id="MobiDB-lite"/>
    </source>
</evidence>
<feature type="region of interest" description="Disordered" evidence="1">
    <location>
        <begin position="1135"/>
        <end position="1164"/>
    </location>
</feature>
<feature type="compositionally biased region" description="Polar residues" evidence="1">
    <location>
        <begin position="74"/>
        <end position="84"/>
    </location>
</feature>
<organism evidence="2 3">
    <name type="scientific">Alligator mississippiensis</name>
    <name type="common">American alligator</name>
    <dbReference type="NCBI Taxonomy" id="8496"/>
    <lineage>
        <taxon>Eukaryota</taxon>
        <taxon>Metazoa</taxon>
        <taxon>Chordata</taxon>
        <taxon>Craniata</taxon>
        <taxon>Vertebrata</taxon>
        <taxon>Euteleostomi</taxon>
        <taxon>Archelosauria</taxon>
        <taxon>Archosauria</taxon>
        <taxon>Crocodylia</taxon>
        <taxon>Alligatoridae</taxon>
        <taxon>Alligatorinae</taxon>
        <taxon>Alligator</taxon>
    </lineage>
</organism>
<feature type="compositionally biased region" description="Low complexity" evidence="1">
    <location>
        <begin position="126"/>
        <end position="144"/>
    </location>
</feature>
<feature type="compositionally biased region" description="Polar residues" evidence="1">
    <location>
        <begin position="473"/>
        <end position="482"/>
    </location>
</feature>
<evidence type="ECO:0000313" key="3">
    <source>
        <dbReference type="Proteomes" id="UP000050525"/>
    </source>
</evidence>
<sequence length="1164" mass="127761">MEDVEVPVNQGQDIPSSQITEEEMLDEEQQRDETEINQPQTLVGHENKCPGDVGNQPEEEEALQSEKLEGRKLNQAQQTDSNLSVYKRKEKVDQTQQTEVPGSEKTSGTLLGQEAQKSSQELLGPESQHSSEQLLQQHLQLSQKSSKDTKEPIQSVNECPEEGVVWISRRTSKEVTSKGQQTSLIWSRKALAAILKIKPKKSQGSSDSANAEGNKSEDTISITSSESGAPVEQPTAQDSRRGSQQLAGQESRRGSQQATGQESRRGSQQATGQESRRGSQQPTGQESWHDTQPPMEKESRRNSQQPNEQEFPCDLQQPLEQESQDDSQEPEKQEATKREKKGKEKADHGQQTDSILSVAKDLMDQALQTDFLGSEKSSQSSTTQQLQGSTSHLMGLDSQDISQQDLGKESQQSSREPLEQESQHSSDQLFRQQSQLSQTSSKDTKEPIQSLGDEYPEEGDTWISRRTSREVTNKGQQTSLIWSRQALATILNIKPQKSQSSSSSTKAEMNKSEDRISTTSMERDVPVEQPSGQASQRGSQQSMGQESRRGSQQPTGQESRRGSQQPMGQESRRGSQQPTGQESRRGSQQLMGQESWHGSQQPTGQESWHGSQQPMGQESRRGSQQPMGQESRHGSQQSMGQESQRTSQQEINLVIAKAQQNKISSLVFFEKAQQTYSLISLGGETWINRRTGKVMASHSQQTRESWIQEFRVISQEAIGLQSRHTSGSVGGGKTDVQEPNDVHQPEEVGSEESIGPESKKSHSSRRCSIAWIEKAQQTYSIVSLEEGSWLNRRTGKIMASHSQQTSDTVVHKHSSTVTQQPIRQESGDRCDAAKEGVTGGPEATCPGSDEAGADLLPLVEQDSENSVVSAKPAESEAEQPEGSESEEPLQSRASSVEVMDEAQQTYSVVSLEEGLWVNRKTGKFLTSHSQQTSLTTIQRRSASAQEPMEQISWHSVDAGEEQELSRSASDGKDAEIPPAQGQQSRRSSDAAPAEGSAGQQPIVSAHDSSLLSLTSPAEVTDEVQQTYSLVSLEEGTWINRKTGAHLKTKSQQTNETCIQKLSDAQASCHPASQPSSFADGVDLIEIPEPPLCGAEPRGASRQQAEGQELLYSSSADNAEMIEAFEAACPVDDKPDAVSQELEEQESLLSMGTGDEGMNETKERC</sequence>
<comment type="caution">
    <text evidence="2">The sequence shown here is derived from an EMBL/GenBank/DDBJ whole genome shotgun (WGS) entry which is preliminary data.</text>
</comment>
<feature type="region of interest" description="Disordered" evidence="1">
    <location>
        <begin position="928"/>
        <end position="1003"/>
    </location>
</feature>
<feature type="compositionally biased region" description="Low complexity" evidence="1">
    <location>
        <begin position="377"/>
        <end position="391"/>
    </location>
</feature>
<feature type="compositionally biased region" description="Polar residues" evidence="1">
    <location>
        <begin position="399"/>
        <end position="415"/>
    </location>
</feature>
<reference evidence="2 3" key="1">
    <citation type="journal article" date="2012" name="Genome Biol.">
        <title>Sequencing three crocodilian genomes to illuminate the evolution of archosaurs and amniotes.</title>
        <authorList>
            <person name="St John J.A."/>
            <person name="Braun E.L."/>
            <person name="Isberg S.R."/>
            <person name="Miles L.G."/>
            <person name="Chong A.Y."/>
            <person name="Gongora J."/>
            <person name="Dalzell P."/>
            <person name="Moran C."/>
            <person name="Bed'hom B."/>
            <person name="Abzhanov A."/>
            <person name="Burgess S.C."/>
            <person name="Cooksey A.M."/>
            <person name="Castoe T.A."/>
            <person name="Crawford N.G."/>
            <person name="Densmore L.D."/>
            <person name="Drew J.C."/>
            <person name="Edwards S.V."/>
            <person name="Faircloth B.C."/>
            <person name="Fujita M.K."/>
            <person name="Greenwold M.J."/>
            <person name="Hoffmann F.G."/>
            <person name="Howard J.M."/>
            <person name="Iguchi T."/>
            <person name="Janes D.E."/>
            <person name="Khan S.Y."/>
            <person name="Kohno S."/>
            <person name="de Koning A.J."/>
            <person name="Lance S.L."/>
            <person name="McCarthy F.M."/>
            <person name="McCormack J.E."/>
            <person name="Merchant M.E."/>
            <person name="Peterson D.G."/>
            <person name="Pollock D.D."/>
            <person name="Pourmand N."/>
            <person name="Raney B.J."/>
            <person name="Roessler K.A."/>
            <person name="Sanford J.R."/>
            <person name="Sawyer R.H."/>
            <person name="Schmidt C.J."/>
            <person name="Triplett E.W."/>
            <person name="Tuberville T.D."/>
            <person name="Venegas-Anaya M."/>
            <person name="Howard J.T."/>
            <person name="Jarvis E.D."/>
            <person name="Guillette L.J.Jr."/>
            <person name="Glenn T.C."/>
            <person name="Green R.E."/>
            <person name="Ray D.A."/>
        </authorList>
    </citation>
    <scope>NUCLEOTIDE SEQUENCE [LARGE SCALE GENOMIC DNA]</scope>
    <source>
        <strain evidence="2">KSC_2009_1</strain>
    </source>
</reference>
<feature type="compositionally biased region" description="Polar residues" evidence="1">
    <location>
        <begin position="94"/>
        <end position="121"/>
    </location>
</feature>